<dbReference type="EMBL" id="CP048877">
    <property type="protein sequence ID" value="QIJ72595.1"/>
    <property type="molecule type" value="Genomic_DNA"/>
</dbReference>
<dbReference type="Proteomes" id="UP000502179">
    <property type="component" value="Chromosome"/>
</dbReference>
<evidence type="ECO:0000313" key="3">
    <source>
        <dbReference type="Proteomes" id="UP000502179"/>
    </source>
</evidence>
<keyword evidence="3" id="KW-1185">Reference proteome</keyword>
<gene>
    <name evidence="2" type="ORF">G4V39_10055</name>
</gene>
<dbReference type="SUPFAM" id="SSF52540">
    <property type="entry name" value="P-loop containing nucleoside triphosphate hydrolases"/>
    <property type="match status" value="1"/>
</dbReference>
<dbReference type="GO" id="GO:0008146">
    <property type="term" value="F:sulfotransferase activity"/>
    <property type="evidence" value="ECO:0007669"/>
    <property type="project" value="InterPro"/>
</dbReference>
<dbReference type="AlphaFoldDB" id="A0A6G7PY26"/>
<dbReference type="InterPro" id="IPR000863">
    <property type="entry name" value="Sulfotransferase_dom"/>
</dbReference>
<evidence type="ECO:0000313" key="2">
    <source>
        <dbReference type="EMBL" id="QIJ72595.1"/>
    </source>
</evidence>
<accession>A0A6G7PY26</accession>
<keyword evidence="2" id="KW-0808">Transferase</keyword>
<dbReference type="InterPro" id="IPR027417">
    <property type="entry name" value="P-loop_NTPase"/>
</dbReference>
<dbReference type="Pfam" id="PF00685">
    <property type="entry name" value="Sulfotransfer_1"/>
    <property type="match status" value="1"/>
</dbReference>
<feature type="domain" description="Sulfotransferase" evidence="1">
    <location>
        <begin position="5"/>
        <end position="255"/>
    </location>
</feature>
<dbReference type="RefSeq" id="WP_166032811.1">
    <property type="nucleotide sequence ID" value="NZ_CP048877.1"/>
</dbReference>
<evidence type="ECO:0000259" key="1">
    <source>
        <dbReference type="Pfam" id="PF00685"/>
    </source>
</evidence>
<reference evidence="2 3" key="1">
    <citation type="submission" date="2020-02" db="EMBL/GenBank/DDBJ databases">
        <title>Genome analysis of Thermosulfuriphilus ammonigenes ST65T, an anaerobic thermophilic chemolithoautotrophic bacterium isolated from a deep-sea hydrothermal vent.</title>
        <authorList>
            <person name="Slobodkina G."/>
            <person name="Allioux M."/>
            <person name="Merkel A."/>
            <person name="Alain K."/>
            <person name="Jebbar M."/>
            <person name="Slobodkin A."/>
        </authorList>
    </citation>
    <scope>NUCLEOTIDE SEQUENCE [LARGE SCALE GENOMIC DNA]</scope>
    <source>
        <strain evidence="2 3">ST65</strain>
    </source>
</reference>
<name>A0A6G7PY26_9BACT</name>
<protein>
    <submittedName>
        <fullName evidence="2">Sulfotransferase</fullName>
    </submittedName>
</protein>
<proteinExistence type="predicted"/>
<dbReference type="KEGG" id="tav:G4V39_10055"/>
<organism evidence="2 3">
    <name type="scientific">Thermosulfuriphilus ammonigenes</name>
    <dbReference type="NCBI Taxonomy" id="1936021"/>
    <lineage>
        <taxon>Bacteria</taxon>
        <taxon>Pseudomonadati</taxon>
        <taxon>Thermodesulfobacteriota</taxon>
        <taxon>Thermodesulfobacteria</taxon>
        <taxon>Thermodesulfobacteriales</taxon>
        <taxon>Thermodesulfobacteriaceae</taxon>
        <taxon>Thermosulfuriphilus</taxon>
    </lineage>
</organism>
<dbReference type="Gene3D" id="3.40.50.300">
    <property type="entry name" value="P-loop containing nucleotide triphosphate hydrolases"/>
    <property type="match status" value="1"/>
</dbReference>
<sequence>MKQYVYLLSCEHSGSTLLSFVLGAHPLISTVGEIAGYTHYSNYKCSCGFTFYECPFWQQVLKEMSREGFSFDLSDFGINISPYLYGKPYFYRLYHHVFYNQQLEFLKNRFFEIFFPSFYRDLILRVKKNFILANVISQIQKKPIFFDSTKDHFRLKLLKQISSVPVKVIHLVRDGKAVVGSMIKREGYSPHKAINTWIKKNETIERLKKNYFSESDWFFLRYEDLCNNTSLILSDLSNFLGVDSSFNLSSFDKSKFHVIGNTMRLSFDGTIRKPSVPSLETEVENLFVLNKRAMSLYRKYGYV</sequence>